<proteinExistence type="predicted"/>
<dbReference type="EMBL" id="FNFP01000005">
    <property type="protein sequence ID" value="SDK94667.1"/>
    <property type="molecule type" value="Genomic_DNA"/>
</dbReference>
<dbReference type="Proteomes" id="UP000198718">
    <property type="component" value="Unassembled WGS sequence"/>
</dbReference>
<dbReference type="SUPFAM" id="SSF141130">
    <property type="entry name" value="Acetamidase/Formamidase-like"/>
    <property type="match status" value="1"/>
</dbReference>
<dbReference type="RefSeq" id="WP_176762150.1">
    <property type="nucleotide sequence ID" value="NZ_FNFP01000005.1"/>
</dbReference>
<dbReference type="Gene3D" id="2.40.10.120">
    <property type="match status" value="1"/>
</dbReference>
<dbReference type="InterPro" id="IPR004304">
    <property type="entry name" value="FmdA_AmdA"/>
</dbReference>
<dbReference type="Pfam" id="PF03069">
    <property type="entry name" value="FmdA_AmdA"/>
    <property type="match status" value="2"/>
</dbReference>
<accession>A0A1G9G234</accession>
<dbReference type="Gene3D" id="2.60.120.580">
    <property type="entry name" value="Acetamidase/Formamidase-like domains"/>
    <property type="match status" value="1"/>
</dbReference>
<reference evidence="1 2" key="1">
    <citation type="submission" date="2016-10" db="EMBL/GenBank/DDBJ databases">
        <authorList>
            <person name="de Groot N.N."/>
        </authorList>
    </citation>
    <scope>NUCLEOTIDE SEQUENCE [LARGE SCALE GENOMIC DNA]</scope>
    <source>
        <strain evidence="1 2">DSM 18346</strain>
    </source>
</reference>
<dbReference type="PANTHER" id="PTHR31891">
    <property type="entry name" value="FORMAMIDASE C869.04-RELATED"/>
    <property type="match status" value="1"/>
</dbReference>
<organism evidence="1 2">
    <name type="scientific">Natronincola ferrireducens</name>
    <dbReference type="NCBI Taxonomy" id="393762"/>
    <lineage>
        <taxon>Bacteria</taxon>
        <taxon>Bacillati</taxon>
        <taxon>Bacillota</taxon>
        <taxon>Clostridia</taxon>
        <taxon>Peptostreptococcales</taxon>
        <taxon>Natronincolaceae</taxon>
        <taxon>Natronincola</taxon>
    </lineage>
</organism>
<gene>
    <name evidence="1" type="ORF">SAMN05660472_02324</name>
</gene>
<sequence length="295" mass="32403">MDFISDEKIIHSMSSTNEPIAEVKPGETFVVKTRGPGIPDEVFEKDYSDGQYPQRILSITGPIYIQDAEPGDVLEIAINDIEFDEEGKMWMGQWMGILMDEVQKPYLRKVKVKDGKAFFSEEITFPVRPMIGTLGVAPSEGEIACLYPGVHGGNMDVPSVAPGNKLYLPVQVKGALLATGDVHAGMGDGEVFGTGIEIGSKVTMTVNVIKGKKLRHPMVETPNSYEIIVSNEDLVEATKEATREMISFLQERLKLTFEEAYALTGQVANLKFGQVVNPIYTISIEVSKSLLEGQQ</sequence>
<evidence type="ECO:0000313" key="2">
    <source>
        <dbReference type="Proteomes" id="UP000198718"/>
    </source>
</evidence>
<dbReference type="AlphaFoldDB" id="A0A1G9G234"/>
<name>A0A1G9G234_9FIRM</name>
<dbReference type="PANTHER" id="PTHR31891:SF1">
    <property type="entry name" value="FORMAMIDASE C869.04-RELATED"/>
    <property type="match status" value="1"/>
</dbReference>
<evidence type="ECO:0000313" key="1">
    <source>
        <dbReference type="EMBL" id="SDK94667.1"/>
    </source>
</evidence>
<dbReference type="GO" id="GO:0016811">
    <property type="term" value="F:hydrolase activity, acting on carbon-nitrogen (but not peptide) bonds, in linear amides"/>
    <property type="evidence" value="ECO:0007669"/>
    <property type="project" value="InterPro"/>
</dbReference>
<protein>
    <submittedName>
        <fullName evidence="1">Amidase</fullName>
    </submittedName>
</protein>
<dbReference type="Gene3D" id="3.10.28.20">
    <property type="entry name" value="Acetamidase/Formamidase-like domains"/>
    <property type="match status" value="1"/>
</dbReference>
<keyword evidence="2" id="KW-1185">Reference proteome</keyword>
<dbReference type="STRING" id="393762.SAMN05660472_02324"/>